<dbReference type="InterPro" id="IPR007837">
    <property type="entry name" value="DinB"/>
</dbReference>
<feature type="binding site" evidence="3">
    <location>
        <position position="137"/>
    </location>
    <ligand>
        <name>a divalent metal cation</name>
        <dbReference type="ChEBI" id="CHEBI:60240"/>
    </ligand>
</feature>
<dbReference type="KEGG" id="carh:EGY05_21620"/>
<dbReference type="EMBL" id="MAYG01000012">
    <property type="protein sequence ID" value="OCA71201.1"/>
    <property type="molecule type" value="Genomic_DNA"/>
</dbReference>
<dbReference type="AlphaFoldDB" id="A0A1B8ZHY1"/>
<dbReference type="GeneID" id="78303753"/>
<dbReference type="RefSeq" id="WP_065399857.1">
    <property type="nucleotide sequence ID" value="NZ_CP033811.1"/>
</dbReference>
<protein>
    <submittedName>
        <fullName evidence="4">Damage-inducible protein DinB</fullName>
    </submittedName>
</protein>
<organism evidence="4 5">
    <name type="scientific">Chryseobacterium arthrosphaerae</name>
    <dbReference type="NCBI Taxonomy" id="651561"/>
    <lineage>
        <taxon>Bacteria</taxon>
        <taxon>Pseudomonadati</taxon>
        <taxon>Bacteroidota</taxon>
        <taxon>Flavobacteriia</taxon>
        <taxon>Flavobacteriales</taxon>
        <taxon>Weeksellaceae</taxon>
        <taxon>Chryseobacterium group</taxon>
        <taxon>Chryseobacterium</taxon>
    </lineage>
</organism>
<dbReference type="Proteomes" id="UP000093432">
    <property type="component" value="Unassembled WGS sequence"/>
</dbReference>
<dbReference type="InterPro" id="IPR034660">
    <property type="entry name" value="DinB/YfiT-like"/>
</dbReference>
<proteinExistence type="inferred from homology"/>
<feature type="binding site" evidence="3">
    <location>
        <position position="47"/>
    </location>
    <ligand>
        <name>a divalent metal cation</name>
        <dbReference type="ChEBI" id="CHEBI:60240"/>
    </ligand>
</feature>
<evidence type="ECO:0000256" key="1">
    <source>
        <dbReference type="ARBA" id="ARBA00008635"/>
    </source>
</evidence>
<comment type="similarity">
    <text evidence="1">Belongs to the DinB family.</text>
</comment>
<name>A0A1B8ZHY1_9FLAO</name>
<accession>A0A1B8ZHY1</accession>
<gene>
    <name evidence="4" type="ORF">BBI00_15795</name>
</gene>
<dbReference type="Pfam" id="PF05163">
    <property type="entry name" value="DinB"/>
    <property type="match status" value="1"/>
</dbReference>
<dbReference type="STRING" id="651561.BBI00_15795"/>
<reference evidence="5" key="1">
    <citation type="submission" date="2016-07" db="EMBL/GenBank/DDBJ databases">
        <authorList>
            <person name="Florea S."/>
            <person name="Webb J.S."/>
            <person name="Jaromczyk J."/>
            <person name="Schardl C.L."/>
        </authorList>
    </citation>
    <scope>NUCLEOTIDE SEQUENCE [LARGE SCALE GENOMIC DNA]</scope>
    <source>
        <strain evidence="5">CC-VM-7</strain>
    </source>
</reference>
<evidence type="ECO:0000313" key="5">
    <source>
        <dbReference type="Proteomes" id="UP000093432"/>
    </source>
</evidence>
<comment type="caution">
    <text evidence="4">The sequence shown here is derived from an EMBL/GenBank/DDBJ whole genome shotgun (WGS) entry which is preliminary data.</text>
</comment>
<evidence type="ECO:0000256" key="2">
    <source>
        <dbReference type="ARBA" id="ARBA00022723"/>
    </source>
</evidence>
<dbReference type="GO" id="GO:0046872">
    <property type="term" value="F:metal ion binding"/>
    <property type="evidence" value="ECO:0007669"/>
    <property type="project" value="UniProtKB-KW"/>
</dbReference>
<evidence type="ECO:0000313" key="4">
    <source>
        <dbReference type="EMBL" id="OCA71201.1"/>
    </source>
</evidence>
<dbReference type="SUPFAM" id="SSF109854">
    <property type="entry name" value="DinB/YfiT-like putative metalloenzymes"/>
    <property type="match status" value="1"/>
</dbReference>
<keyword evidence="2 3" id="KW-0479">Metal-binding</keyword>
<sequence length="165" mass="19153">MDTLSQFKNELEAEYHTTRKFFEAYPEGKNEYAPHEKSMKMMPLSTHIAEIFEWPNTMLTTSELDFANSGNQRKQLSTREDLLQALDQNFKSGKEALENAQENDLNDTWALKHNGHELAKWTKYESIRHALNQITHHRAQLGVYYRLNDIPLPGSYGPSADYQGF</sequence>
<evidence type="ECO:0000256" key="3">
    <source>
        <dbReference type="PIRSR" id="PIRSR607837-1"/>
    </source>
</evidence>
<dbReference type="OrthoDB" id="119432at2"/>
<dbReference type="Gene3D" id="1.20.120.450">
    <property type="entry name" value="dinb family like domain"/>
    <property type="match status" value="1"/>
</dbReference>